<dbReference type="Proteomes" id="UP001064048">
    <property type="component" value="Chromosome 9"/>
</dbReference>
<reference evidence="1 2" key="1">
    <citation type="journal article" date="2022" name="Genome Biol. Evol.">
        <title>The Spruce Budworm Genome: Reconstructing the Evolutionary History of Antifreeze Proteins.</title>
        <authorList>
            <person name="Beliveau C."/>
            <person name="Gagne P."/>
            <person name="Picq S."/>
            <person name="Vernygora O."/>
            <person name="Keeling C.I."/>
            <person name="Pinkney K."/>
            <person name="Doucet D."/>
            <person name="Wen F."/>
            <person name="Johnston J.S."/>
            <person name="Maaroufi H."/>
            <person name="Boyle B."/>
            <person name="Laroche J."/>
            <person name="Dewar K."/>
            <person name="Juretic N."/>
            <person name="Blackburn G."/>
            <person name="Nisole A."/>
            <person name="Brunet B."/>
            <person name="Brandao M."/>
            <person name="Lumley L."/>
            <person name="Duan J."/>
            <person name="Quan G."/>
            <person name="Lucarotti C.J."/>
            <person name="Roe A.D."/>
            <person name="Sperling F.A.H."/>
            <person name="Levesque R.C."/>
            <person name="Cusson M."/>
        </authorList>
    </citation>
    <scope>NUCLEOTIDE SEQUENCE [LARGE SCALE GENOMIC DNA]</scope>
    <source>
        <strain evidence="1">Glfc:IPQL:Cfum</strain>
    </source>
</reference>
<evidence type="ECO:0000313" key="2">
    <source>
        <dbReference type="Proteomes" id="UP001064048"/>
    </source>
</evidence>
<name>A0ACC0L1K4_CHOFU</name>
<dbReference type="EMBL" id="CM046109">
    <property type="protein sequence ID" value="KAI8442450.1"/>
    <property type="molecule type" value="Genomic_DNA"/>
</dbReference>
<evidence type="ECO:0000313" key="1">
    <source>
        <dbReference type="EMBL" id="KAI8442450.1"/>
    </source>
</evidence>
<sequence length="289" mass="31525">MIEAAVESCPFKSLTSCVVGYGLGAAVGLFTSSLMPNVTDTTAQQTQTAREILREMRTAMLSYAKNFAMLGAVFSGVECCIETARGKSDWKNGTYAGGVTGGLIGLRGGLRAGVFGAAGFAAFSTPIFLQYEGPFVTDSAIDSPARESLTNIDGCYNNSLFKNKSFANSRRALQSGAEKISRTFRSVRNTFGNLSQHFRLGGRRRHRLAENGSPCRTPSTPVTKKKQVLGRSPAKLYSPFGIETPHSRDFRMSPYMPDTPDHGLSPKRRKGMTHSWHILAKKRPRALFH</sequence>
<protein>
    <submittedName>
        <fullName evidence="1">Uncharacterized protein</fullName>
    </submittedName>
</protein>
<organism evidence="1 2">
    <name type="scientific">Choristoneura fumiferana</name>
    <name type="common">Spruce budworm moth</name>
    <name type="synonym">Archips fumiferana</name>
    <dbReference type="NCBI Taxonomy" id="7141"/>
    <lineage>
        <taxon>Eukaryota</taxon>
        <taxon>Metazoa</taxon>
        <taxon>Ecdysozoa</taxon>
        <taxon>Arthropoda</taxon>
        <taxon>Hexapoda</taxon>
        <taxon>Insecta</taxon>
        <taxon>Pterygota</taxon>
        <taxon>Neoptera</taxon>
        <taxon>Endopterygota</taxon>
        <taxon>Lepidoptera</taxon>
        <taxon>Glossata</taxon>
        <taxon>Ditrysia</taxon>
        <taxon>Tortricoidea</taxon>
        <taxon>Tortricidae</taxon>
        <taxon>Tortricinae</taxon>
        <taxon>Choristoneura</taxon>
    </lineage>
</organism>
<proteinExistence type="predicted"/>
<comment type="caution">
    <text evidence="1">The sequence shown here is derived from an EMBL/GenBank/DDBJ whole genome shotgun (WGS) entry which is preliminary data.</text>
</comment>
<keyword evidence="2" id="KW-1185">Reference proteome</keyword>
<gene>
    <name evidence="1" type="ORF">MSG28_005957</name>
</gene>
<accession>A0ACC0L1K4</accession>